<dbReference type="Pfam" id="PF04024">
    <property type="entry name" value="PspC"/>
    <property type="match status" value="1"/>
</dbReference>
<proteinExistence type="predicted"/>
<dbReference type="PANTHER" id="PTHR33885">
    <property type="entry name" value="PHAGE SHOCK PROTEIN C"/>
    <property type="match status" value="1"/>
</dbReference>
<evidence type="ECO:0000313" key="8">
    <source>
        <dbReference type="EMBL" id="KGX84972.1"/>
    </source>
</evidence>
<dbReference type="STRING" id="1385512.N784_11395"/>
<feature type="domain" description="Phage shock protein PspC N-terminal" evidence="7">
    <location>
        <begin position="4"/>
        <end position="53"/>
    </location>
</feature>
<dbReference type="Proteomes" id="UP000030401">
    <property type="component" value="Unassembled WGS sequence"/>
</dbReference>
<sequence length="61" mass="6949">MILKKLMKSSRDKALFGVCGGIAEFFGLSPFIVRIIFIFTTPVSFWIYLFLASSLKENRSL</sequence>
<evidence type="ECO:0000256" key="1">
    <source>
        <dbReference type="ARBA" id="ARBA00004162"/>
    </source>
</evidence>
<keyword evidence="2" id="KW-1003">Cell membrane</keyword>
<comment type="caution">
    <text evidence="8">The sequence shown here is derived from an EMBL/GenBank/DDBJ whole genome shotgun (WGS) entry which is preliminary data.</text>
</comment>
<name>A0A0A5HMZ0_9BACI</name>
<evidence type="ECO:0000256" key="6">
    <source>
        <dbReference type="SAM" id="Phobius"/>
    </source>
</evidence>
<evidence type="ECO:0000256" key="3">
    <source>
        <dbReference type="ARBA" id="ARBA00022692"/>
    </source>
</evidence>
<evidence type="ECO:0000256" key="4">
    <source>
        <dbReference type="ARBA" id="ARBA00022989"/>
    </source>
</evidence>
<keyword evidence="4 6" id="KW-1133">Transmembrane helix</keyword>
<comment type="subcellular location">
    <subcellularLocation>
        <location evidence="1">Cell membrane</location>
        <topology evidence="1">Single-pass membrane protein</topology>
    </subcellularLocation>
</comment>
<dbReference type="PANTHER" id="PTHR33885:SF3">
    <property type="entry name" value="PHAGE SHOCK PROTEIN C"/>
    <property type="match status" value="1"/>
</dbReference>
<protein>
    <submittedName>
        <fullName evidence="8">Phage-shock protein</fullName>
    </submittedName>
</protein>
<dbReference type="EMBL" id="AVPG01000028">
    <property type="protein sequence ID" value="KGX84972.1"/>
    <property type="molecule type" value="Genomic_DNA"/>
</dbReference>
<organism evidence="8 9">
    <name type="scientific">Pontibacillus litoralis JSM 072002</name>
    <dbReference type="NCBI Taxonomy" id="1385512"/>
    <lineage>
        <taxon>Bacteria</taxon>
        <taxon>Bacillati</taxon>
        <taxon>Bacillota</taxon>
        <taxon>Bacilli</taxon>
        <taxon>Bacillales</taxon>
        <taxon>Bacillaceae</taxon>
        <taxon>Pontibacillus</taxon>
    </lineage>
</organism>
<dbReference type="InterPro" id="IPR007168">
    <property type="entry name" value="Phageshock_PspC_N"/>
</dbReference>
<gene>
    <name evidence="8" type="ORF">N784_11395</name>
</gene>
<keyword evidence="9" id="KW-1185">Reference proteome</keyword>
<feature type="transmembrane region" description="Helical" evidence="6">
    <location>
        <begin position="31"/>
        <end position="51"/>
    </location>
</feature>
<keyword evidence="5 6" id="KW-0472">Membrane</keyword>
<accession>A0A0A5HMZ0</accession>
<evidence type="ECO:0000256" key="5">
    <source>
        <dbReference type="ARBA" id="ARBA00023136"/>
    </source>
</evidence>
<evidence type="ECO:0000256" key="2">
    <source>
        <dbReference type="ARBA" id="ARBA00022475"/>
    </source>
</evidence>
<evidence type="ECO:0000313" key="9">
    <source>
        <dbReference type="Proteomes" id="UP000030401"/>
    </source>
</evidence>
<dbReference type="GO" id="GO:0005886">
    <property type="term" value="C:plasma membrane"/>
    <property type="evidence" value="ECO:0007669"/>
    <property type="project" value="UniProtKB-SubCell"/>
</dbReference>
<reference evidence="8 9" key="1">
    <citation type="submission" date="2013-08" db="EMBL/GenBank/DDBJ databases">
        <authorList>
            <person name="Huang J."/>
            <person name="Wang G."/>
        </authorList>
    </citation>
    <scope>NUCLEOTIDE SEQUENCE [LARGE SCALE GENOMIC DNA]</scope>
    <source>
        <strain evidence="8 9">JSM 072002</strain>
    </source>
</reference>
<dbReference type="AlphaFoldDB" id="A0A0A5HMZ0"/>
<dbReference type="InterPro" id="IPR052027">
    <property type="entry name" value="PspC"/>
</dbReference>
<evidence type="ECO:0000259" key="7">
    <source>
        <dbReference type="Pfam" id="PF04024"/>
    </source>
</evidence>
<dbReference type="eggNOG" id="COG1983">
    <property type="taxonomic scope" value="Bacteria"/>
</dbReference>
<keyword evidence="3 6" id="KW-0812">Transmembrane</keyword>